<accession>A0AAV5SMP2</accession>
<dbReference type="EMBL" id="BTSX01000001">
    <property type="protein sequence ID" value="GMS81913.1"/>
    <property type="molecule type" value="Genomic_DNA"/>
</dbReference>
<dbReference type="Proteomes" id="UP001432027">
    <property type="component" value="Unassembled WGS sequence"/>
</dbReference>
<name>A0AAV5SMP2_9BILA</name>
<evidence type="ECO:0000313" key="1">
    <source>
        <dbReference type="EMBL" id="GMS81913.1"/>
    </source>
</evidence>
<gene>
    <name evidence="1" type="ORF">PENTCL1PPCAC_4088</name>
</gene>
<organism evidence="1 2">
    <name type="scientific">Pristionchus entomophagus</name>
    <dbReference type="NCBI Taxonomy" id="358040"/>
    <lineage>
        <taxon>Eukaryota</taxon>
        <taxon>Metazoa</taxon>
        <taxon>Ecdysozoa</taxon>
        <taxon>Nematoda</taxon>
        <taxon>Chromadorea</taxon>
        <taxon>Rhabditida</taxon>
        <taxon>Rhabditina</taxon>
        <taxon>Diplogasteromorpha</taxon>
        <taxon>Diplogasteroidea</taxon>
        <taxon>Neodiplogasteridae</taxon>
        <taxon>Pristionchus</taxon>
    </lineage>
</organism>
<reference evidence="1" key="1">
    <citation type="submission" date="2023-10" db="EMBL/GenBank/DDBJ databases">
        <title>Genome assembly of Pristionchus species.</title>
        <authorList>
            <person name="Yoshida K."/>
            <person name="Sommer R.J."/>
        </authorList>
    </citation>
    <scope>NUCLEOTIDE SEQUENCE</scope>
    <source>
        <strain evidence="1">RS0144</strain>
    </source>
</reference>
<evidence type="ECO:0000313" key="2">
    <source>
        <dbReference type="Proteomes" id="UP001432027"/>
    </source>
</evidence>
<keyword evidence="2" id="KW-1185">Reference proteome</keyword>
<feature type="non-terminal residue" evidence="1">
    <location>
        <position position="1"/>
    </location>
</feature>
<sequence length="209" mass="23682">SAARHRARTKEAIEAGRQFQILHDQLVVELRQKTERLAQVEHEKDQMLQFLLTHECVSSTAHREQLYNTFCRSNMAAKIAPNCHSSARIEPPCYELSPPLFDTPCMMEDRPIGFCLEDYPEWLQKSTVASYSARQPKQQHALARYNSFAEFLDAKGTGFTPAPGHYTPLADAPAEPIDEYFVRPERQLAGALPVLSDDLVEVNLSYCSL</sequence>
<proteinExistence type="predicted"/>
<dbReference type="AlphaFoldDB" id="A0AAV5SMP2"/>
<protein>
    <submittedName>
        <fullName evidence="1">Uncharacterized protein</fullName>
    </submittedName>
</protein>
<comment type="caution">
    <text evidence="1">The sequence shown here is derived from an EMBL/GenBank/DDBJ whole genome shotgun (WGS) entry which is preliminary data.</text>
</comment>